<keyword evidence="4" id="KW-1185">Reference proteome</keyword>
<dbReference type="STRING" id="937777.Deipe_2562"/>
<evidence type="ECO:0000313" key="3">
    <source>
        <dbReference type="EMBL" id="AFZ68027.1"/>
    </source>
</evidence>
<dbReference type="RefSeq" id="WP_015236329.1">
    <property type="nucleotide sequence ID" value="NC_019793.1"/>
</dbReference>
<feature type="region of interest" description="Disordered" evidence="1">
    <location>
        <begin position="133"/>
        <end position="170"/>
    </location>
</feature>
<organism evidence="3 4">
    <name type="scientific">Deinococcus peraridilitoris (strain DSM 19664 / LMG 22246 / CIP 109416 / KR-200)</name>
    <dbReference type="NCBI Taxonomy" id="937777"/>
    <lineage>
        <taxon>Bacteria</taxon>
        <taxon>Thermotogati</taxon>
        <taxon>Deinococcota</taxon>
        <taxon>Deinococci</taxon>
        <taxon>Deinococcales</taxon>
        <taxon>Deinococcaceae</taxon>
        <taxon>Deinococcus</taxon>
    </lineage>
</organism>
<evidence type="ECO:0000256" key="1">
    <source>
        <dbReference type="SAM" id="MobiDB-lite"/>
    </source>
</evidence>
<dbReference type="EMBL" id="CP003382">
    <property type="protein sequence ID" value="AFZ68027.1"/>
    <property type="molecule type" value="Genomic_DNA"/>
</dbReference>
<proteinExistence type="predicted"/>
<accession>L0A4C0</accession>
<evidence type="ECO:0000313" key="4">
    <source>
        <dbReference type="Proteomes" id="UP000010467"/>
    </source>
</evidence>
<dbReference type="KEGG" id="dpd:Deipe_2562"/>
<reference evidence="4" key="1">
    <citation type="submission" date="2012-03" db="EMBL/GenBank/DDBJ databases">
        <title>Complete sequence of chromosome of Deinococcus peraridilitoris DSM 19664.</title>
        <authorList>
            <person name="Lucas S."/>
            <person name="Copeland A."/>
            <person name="Lapidus A."/>
            <person name="Glavina del Rio T."/>
            <person name="Dalin E."/>
            <person name="Tice H."/>
            <person name="Bruce D."/>
            <person name="Goodwin L."/>
            <person name="Pitluck S."/>
            <person name="Peters L."/>
            <person name="Mikhailova N."/>
            <person name="Lu M."/>
            <person name="Kyrpides N."/>
            <person name="Mavromatis K."/>
            <person name="Ivanova N."/>
            <person name="Brettin T."/>
            <person name="Detter J.C."/>
            <person name="Han C."/>
            <person name="Larimer F."/>
            <person name="Land M."/>
            <person name="Hauser L."/>
            <person name="Markowitz V."/>
            <person name="Cheng J.-F."/>
            <person name="Hugenholtz P."/>
            <person name="Woyke T."/>
            <person name="Wu D."/>
            <person name="Pukall R."/>
            <person name="Steenblock K."/>
            <person name="Brambilla E."/>
            <person name="Klenk H.-P."/>
            <person name="Eisen J.A."/>
        </authorList>
    </citation>
    <scope>NUCLEOTIDE SEQUENCE [LARGE SCALE GENOMIC DNA]</scope>
    <source>
        <strain evidence="4">DSM 19664 / LMG 22246 / CIP 109416 / KR-200</strain>
    </source>
</reference>
<keyword evidence="2" id="KW-0472">Membrane</keyword>
<name>L0A4C0_DEIPD</name>
<keyword evidence="2" id="KW-1133">Transmembrane helix</keyword>
<dbReference type="PATRIC" id="fig|937777.3.peg.2570"/>
<keyword evidence="2" id="KW-0812">Transmembrane</keyword>
<protein>
    <submittedName>
        <fullName evidence="3">Uncharacterized protein</fullName>
    </submittedName>
</protein>
<dbReference type="HOGENOM" id="CLU_1568162_0_0_0"/>
<feature type="transmembrane region" description="Helical" evidence="2">
    <location>
        <begin position="100"/>
        <end position="120"/>
    </location>
</feature>
<dbReference type="Proteomes" id="UP000010467">
    <property type="component" value="Chromosome"/>
</dbReference>
<sequence>MTVVSTLKDALTQGARVAARHASETGRPGKLGVEAARDHLKGKQDPLQEAWAQNTRELQVLHAPGPVVAFTTRDHLDGPAGEVDWIVPVVPGKAGGVPSMVLPLVILGAAGGGVLLWRSAKVRAWVQRLRTRLRSRSNPQTGHDPSPEAGQERSSGMVVITSEERPDHRA</sequence>
<gene>
    <name evidence="3" type="ordered locus">Deipe_2562</name>
</gene>
<dbReference type="AlphaFoldDB" id="L0A4C0"/>
<evidence type="ECO:0000256" key="2">
    <source>
        <dbReference type="SAM" id="Phobius"/>
    </source>
</evidence>